<dbReference type="GO" id="GO:0005148">
    <property type="term" value="F:prolactin receptor binding"/>
    <property type="evidence" value="ECO:0007669"/>
    <property type="project" value="TreeGrafter"/>
</dbReference>
<reference evidence="6 7" key="1">
    <citation type="submission" date="2016-06" db="EMBL/GenBank/DDBJ databases">
        <title>The Draft Genome Sequence and Annotation of the Desert Woodrat Neotoma lepida.</title>
        <authorList>
            <person name="Campbell M."/>
            <person name="Oakeson K.F."/>
            <person name="Yandell M."/>
            <person name="Halpert J.R."/>
            <person name="Dearing D."/>
        </authorList>
    </citation>
    <scope>NUCLEOTIDE SEQUENCE [LARGE SCALE GENOMIC DNA]</scope>
    <source>
        <strain evidence="6">417</strain>
        <tissue evidence="6">Liver</tissue>
    </source>
</reference>
<protein>
    <submittedName>
        <fullName evidence="6">Uncharacterized protein</fullName>
    </submittedName>
</protein>
<keyword evidence="7" id="KW-1185">Reference proteome</keyword>
<dbReference type="GO" id="GO:0007565">
    <property type="term" value="P:female pregnancy"/>
    <property type="evidence" value="ECO:0007669"/>
    <property type="project" value="TreeGrafter"/>
</dbReference>
<evidence type="ECO:0000256" key="3">
    <source>
        <dbReference type="ARBA" id="ARBA00022525"/>
    </source>
</evidence>
<dbReference type="GO" id="GO:0008284">
    <property type="term" value="P:positive regulation of cell population proliferation"/>
    <property type="evidence" value="ECO:0007669"/>
    <property type="project" value="TreeGrafter"/>
</dbReference>
<dbReference type="Gene3D" id="1.20.1250.10">
    <property type="match status" value="2"/>
</dbReference>
<dbReference type="GO" id="GO:0031667">
    <property type="term" value="P:response to nutrient levels"/>
    <property type="evidence" value="ECO:0007669"/>
    <property type="project" value="TreeGrafter"/>
</dbReference>
<keyword evidence="4" id="KW-0862">Zinc</keyword>
<name>A0A1A6GQZ6_NEOLE</name>
<dbReference type="STRING" id="56216.A0A1A6GQZ6"/>
<keyword evidence="5" id="KW-0732">Signal</keyword>
<dbReference type="AlphaFoldDB" id="A0A1A6GQZ6"/>
<proteinExistence type="inferred from homology"/>
<dbReference type="GO" id="GO:0046427">
    <property type="term" value="P:positive regulation of receptor signaling pathway via JAK-STAT"/>
    <property type="evidence" value="ECO:0007669"/>
    <property type="project" value="TreeGrafter"/>
</dbReference>
<accession>A0A1A6GQZ6</accession>
<keyword evidence="3" id="KW-0964">Secreted</keyword>
<evidence type="ECO:0000313" key="7">
    <source>
        <dbReference type="Proteomes" id="UP000092124"/>
    </source>
</evidence>
<comment type="similarity">
    <text evidence="2">Belongs to the somatotropin/prolactin family.</text>
</comment>
<feature type="chain" id="PRO_5008345805" evidence="5">
    <location>
        <begin position="17"/>
        <end position="145"/>
    </location>
</feature>
<dbReference type="InterPro" id="IPR018116">
    <property type="entry name" value="Somatotropin_CS"/>
</dbReference>
<dbReference type="GO" id="GO:0030879">
    <property type="term" value="P:mammary gland development"/>
    <property type="evidence" value="ECO:0007669"/>
    <property type="project" value="TreeGrafter"/>
</dbReference>
<dbReference type="EMBL" id="LZPO01077122">
    <property type="protein sequence ID" value="OBS67782.1"/>
    <property type="molecule type" value="Genomic_DNA"/>
</dbReference>
<organism evidence="6 7">
    <name type="scientific">Neotoma lepida</name>
    <name type="common">Desert woodrat</name>
    <dbReference type="NCBI Taxonomy" id="56216"/>
    <lineage>
        <taxon>Eukaryota</taxon>
        <taxon>Metazoa</taxon>
        <taxon>Chordata</taxon>
        <taxon>Craniata</taxon>
        <taxon>Vertebrata</taxon>
        <taxon>Euteleostomi</taxon>
        <taxon>Mammalia</taxon>
        <taxon>Eutheria</taxon>
        <taxon>Euarchontoglires</taxon>
        <taxon>Glires</taxon>
        <taxon>Rodentia</taxon>
        <taxon>Myomorpha</taxon>
        <taxon>Muroidea</taxon>
        <taxon>Cricetidae</taxon>
        <taxon>Neotominae</taxon>
        <taxon>Neotoma</taxon>
    </lineage>
</organism>
<feature type="signal peptide" evidence="5">
    <location>
        <begin position="1"/>
        <end position="16"/>
    </location>
</feature>
<dbReference type="Proteomes" id="UP000092124">
    <property type="component" value="Unassembled WGS sequence"/>
</dbReference>
<dbReference type="GO" id="GO:0005179">
    <property type="term" value="F:hormone activity"/>
    <property type="evidence" value="ECO:0007669"/>
    <property type="project" value="InterPro"/>
</dbReference>
<evidence type="ECO:0000256" key="5">
    <source>
        <dbReference type="SAM" id="SignalP"/>
    </source>
</evidence>
<dbReference type="SUPFAM" id="SSF47266">
    <property type="entry name" value="4-helical cytokines"/>
    <property type="match status" value="1"/>
</dbReference>
<sequence length="145" mass="16940">MLLLVSNLFLWEHVTSKPTGSVSSEDLYHRAVQQSHTTYGLAADIYQEFDLKFFRRSWFRTRIPSVCHTASIHTPESREEVHETKSQIEVEENAYPAWSGLADLQSSDEDTHLFAFYSLVRCLKRDTHKIDTYLKVLRCRVVFNN</sequence>
<evidence type="ECO:0000256" key="4">
    <source>
        <dbReference type="PIRSR" id="PIRSR601400-1"/>
    </source>
</evidence>
<gene>
    <name evidence="6" type="ORF">A6R68_03677</name>
</gene>
<keyword evidence="4" id="KW-0479">Metal-binding</keyword>
<dbReference type="PANTHER" id="PTHR11417:SF31">
    <property type="entry name" value="GROWTH HORMONE D5-RELATED"/>
    <property type="match status" value="1"/>
</dbReference>
<evidence type="ECO:0000313" key="6">
    <source>
        <dbReference type="EMBL" id="OBS67782.1"/>
    </source>
</evidence>
<evidence type="ECO:0000256" key="2">
    <source>
        <dbReference type="ARBA" id="ARBA00008474"/>
    </source>
</evidence>
<dbReference type="Pfam" id="PF00103">
    <property type="entry name" value="Hormone_1"/>
    <property type="match status" value="2"/>
</dbReference>
<feature type="binding site" evidence="4">
    <location>
        <position position="36"/>
    </location>
    <ligand>
        <name>Zn(2+)</name>
        <dbReference type="ChEBI" id="CHEBI:29105"/>
    </ligand>
</feature>
<dbReference type="InterPro" id="IPR001400">
    <property type="entry name" value="Somatotropin/Prolactin"/>
</dbReference>
<evidence type="ECO:0000256" key="1">
    <source>
        <dbReference type="ARBA" id="ARBA00004613"/>
    </source>
</evidence>
<dbReference type="OrthoDB" id="9946219at2759"/>
<dbReference type="GO" id="GO:0046872">
    <property type="term" value="F:metal ion binding"/>
    <property type="evidence" value="ECO:0007669"/>
    <property type="project" value="UniProtKB-KW"/>
</dbReference>
<feature type="binding site" evidence="4">
    <location>
        <position position="131"/>
    </location>
    <ligand>
        <name>Zn(2+)</name>
        <dbReference type="ChEBI" id="CHEBI:29105"/>
    </ligand>
</feature>
<comment type="subcellular location">
    <subcellularLocation>
        <location evidence="1">Secreted</location>
    </subcellularLocation>
</comment>
<comment type="caution">
    <text evidence="6">The sequence shown here is derived from an EMBL/GenBank/DDBJ whole genome shotgun (WGS) entry which is preliminary data.</text>
</comment>
<dbReference type="PROSITE" id="PS00338">
    <property type="entry name" value="SOMATOTROPIN_2"/>
    <property type="match status" value="1"/>
</dbReference>
<dbReference type="InterPro" id="IPR009079">
    <property type="entry name" value="4_helix_cytokine-like_core"/>
</dbReference>
<dbReference type="GO" id="GO:0005615">
    <property type="term" value="C:extracellular space"/>
    <property type="evidence" value="ECO:0007669"/>
    <property type="project" value="TreeGrafter"/>
</dbReference>
<feature type="non-terminal residue" evidence="6">
    <location>
        <position position="145"/>
    </location>
</feature>
<dbReference type="GO" id="GO:1903489">
    <property type="term" value="P:positive regulation of lactation"/>
    <property type="evidence" value="ECO:0007669"/>
    <property type="project" value="TreeGrafter"/>
</dbReference>
<dbReference type="PANTHER" id="PTHR11417">
    <property type="entry name" value="SOMATOTROPIN,PROLACTIN"/>
    <property type="match status" value="1"/>
</dbReference>